<dbReference type="InterPro" id="IPR011044">
    <property type="entry name" value="Quino_amine_DH_bsu"/>
</dbReference>
<dbReference type="Proteomes" id="UP000190037">
    <property type="component" value="Unassembled WGS sequence"/>
</dbReference>
<reference evidence="1 2" key="1">
    <citation type="submission" date="2017-03" db="EMBL/GenBank/DDBJ databases">
        <title>Draft genome sequence of Streptomyces scabrisporus NF3, endophyte isolated from Amphipterygium adstringens.</title>
        <authorList>
            <person name="Vazquez M."/>
            <person name="Ceapa C.D."/>
            <person name="Rodriguez Luna D."/>
            <person name="Sanchez Esquivel S."/>
        </authorList>
    </citation>
    <scope>NUCLEOTIDE SEQUENCE [LARGE SCALE GENOMIC DNA]</scope>
    <source>
        <strain evidence="1 2">NF3</strain>
    </source>
</reference>
<keyword evidence="2" id="KW-1185">Reference proteome</keyword>
<proteinExistence type="predicted"/>
<name>A0A1T3NS54_9ACTN</name>
<comment type="caution">
    <text evidence="1">The sequence shown here is derived from an EMBL/GenBank/DDBJ whole genome shotgun (WGS) entry which is preliminary data.</text>
</comment>
<dbReference type="RefSeq" id="WP_078973840.1">
    <property type="nucleotide sequence ID" value="NZ_MWQN01000001.1"/>
</dbReference>
<evidence type="ECO:0000313" key="2">
    <source>
        <dbReference type="Proteomes" id="UP000190037"/>
    </source>
</evidence>
<protein>
    <submittedName>
        <fullName evidence="1">Uncharacterized protein</fullName>
    </submittedName>
</protein>
<dbReference type="SUPFAM" id="SSF50969">
    <property type="entry name" value="YVTN repeat-like/Quinoprotein amine dehydrogenase"/>
    <property type="match status" value="1"/>
</dbReference>
<dbReference type="OrthoDB" id="9765809at2"/>
<sequence length="427" mass="47205">MTTPIPEWAPRDARGVCPHLTADDASFLRVFRPGRRTFDYLCEPCAERAPAAENRAGTDLALASAEDVERLEREGSWEGVVGFPGAIDGPDRLALLRRPADVRLDGFRAAVPVVDAPGERWIVACDDMLLELDGRTGLTREITAIPLDSQDKGANAELVVACDRAGRFVAVAQAKGRHGAVLETASGRVSMRLDRGDYRVRNCEFPVAFADVAGRTVLVHATAWNRLDCSDPSTGANLTHRASPGPRREMPVDEHYLDYFFCGLSVSPTGRRIVSDGWMWSPCGVLATWDLQAWLTDNPYESEDGPTRRELGPRIDFWDAPRVWLDDRRLAVWGFGVDDRMHDGVRIFDTESGTETDWFPGPVANLATDGTLLYSLRPHLAVYEIATGLRLLAEPDFAARARHPRTGRLLAIDDTGRVEFAEVTDPR</sequence>
<evidence type="ECO:0000313" key="1">
    <source>
        <dbReference type="EMBL" id="OPC79575.1"/>
    </source>
</evidence>
<accession>A0A1T3NS54</accession>
<dbReference type="EMBL" id="MWQN01000001">
    <property type="protein sequence ID" value="OPC79575.1"/>
    <property type="molecule type" value="Genomic_DNA"/>
</dbReference>
<dbReference type="AlphaFoldDB" id="A0A1T3NS54"/>
<organism evidence="1 2">
    <name type="scientific">Embleya scabrispora</name>
    <dbReference type="NCBI Taxonomy" id="159449"/>
    <lineage>
        <taxon>Bacteria</taxon>
        <taxon>Bacillati</taxon>
        <taxon>Actinomycetota</taxon>
        <taxon>Actinomycetes</taxon>
        <taxon>Kitasatosporales</taxon>
        <taxon>Streptomycetaceae</taxon>
        <taxon>Embleya</taxon>
    </lineage>
</organism>
<gene>
    <name evidence="1" type="ORF">B4N89_00200</name>
</gene>